<feature type="domain" description="WSC" evidence="10">
    <location>
        <begin position="1267"/>
        <end position="1357"/>
    </location>
</feature>
<dbReference type="CDD" id="cd01100">
    <property type="entry name" value="APPLE_Factor_XI_like"/>
    <property type="match status" value="1"/>
</dbReference>
<comment type="caution">
    <text evidence="11">The sequence shown here is derived from an EMBL/GenBank/DDBJ whole genome shotgun (WGS) entry which is preliminary data.</text>
</comment>
<evidence type="ECO:0000256" key="9">
    <source>
        <dbReference type="SAM" id="MobiDB-lite"/>
    </source>
</evidence>
<keyword evidence="2" id="KW-0812">Transmembrane</keyword>
<keyword evidence="8" id="KW-0325">Glycoprotein</keyword>
<dbReference type="PROSITE" id="PS51212">
    <property type="entry name" value="WSC"/>
    <property type="match status" value="6"/>
</dbReference>
<evidence type="ECO:0000313" key="11">
    <source>
        <dbReference type="EMBL" id="KAJ9664843.1"/>
    </source>
</evidence>
<feature type="domain" description="WSC" evidence="10">
    <location>
        <begin position="1648"/>
        <end position="1741"/>
    </location>
</feature>
<evidence type="ECO:0000256" key="5">
    <source>
        <dbReference type="ARBA" id="ARBA00022989"/>
    </source>
</evidence>
<evidence type="ECO:0000256" key="6">
    <source>
        <dbReference type="ARBA" id="ARBA00023136"/>
    </source>
</evidence>
<evidence type="ECO:0000256" key="4">
    <source>
        <dbReference type="ARBA" id="ARBA00022737"/>
    </source>
</evidence>
<keyword evidence="5" id="KW-1133">Transmembrane helix</keyword>
<feature type="domain" description="WSC" evidence="10">
    <location>
        <begin position="885"/>
        <end position="976"/>
    </location>
</feature>
<keyword evidence="12" id="KW-1185">Reference proteome</keyword>
<dbReference type="Gene3D" id="2.60.40.10">
    <property type="entry name" value="Immunoglobulins"/>
    <property type="match status" value="2"/>
</dbReference>
<dbReference type="EMBL" id="JAPDRL010000035">
    <property type="protein sequence ID" value="KAJ9664843.1"/>
    <property type="molecule type" value="Genomic_DNA"/>
</dbReference>
<dbReference type="PANTHER" id="PTHR24269:SF25">
    <property type="entry name" value="WSC DOMAIN-CONTAINING PROTEIN"/>
    <property type="match status" value="1"/>
</dbReference>
<evidence type="ECO:0000313" key="12">
    <source>
        <dbReference type="Proteomes" id="UP001172684"/>
    </source>
</evidence>
<evidence type="ECO:0000256" key="1">
    <source>
        <dbReference type="ARBA" id="ARBA00004167"/>
    </source>
</evidence>
<feature type="domain" description="WSC" evidence="10">
    <location>
        <begin position="1133"/>
        <end position="1235"/>
    </location>
</feature>
<dbReference type="Gene3D" id="3.50.4.10">
    <property type="entry name" value="Hepatocyte Growth Factor"/>
    <property type="match status" value="1"/>
</dbReference>
<keyword evidence="4" id="KW-0677">Repeat</keyword>
<keyword evidence="6" id="KW-0472">Membrane</keyword>
<evidence type="ECO:0000256" key="2">
    <source>
        <dbReference type="ARBA" id="ARBA00022692"/>
    </source>
</evidence>
<sequence>MDPAVVGSAEFGKLFSTLLPGNFNNIGPEQIFSQPLVYTGDDGVQYVYVATTQNNVYKLDAKTGAIIMKRNMHVPFLTADLNGCVDINPAVGVTATGVIDPETGLWYLTAKTYSEEFQGGLFTPAKPPGRLNGRYYFHAINTKDLTEAPGFPKLIDGLIFRNNPNRMFIGGNQHARPGMLQVGDYIYTGWASHCVQYNFTGAIIGFHRATGAVVEAYALQGGPEPNTIPGAGVWMSGGGLSYDGAGSMFFATGNGYASQLPQNGASRPGRDPPTALEEAAVNMKINDDGSIKVVDFFMPWEKTQLDGADKDLGTSPLALLPTNTFKCANVKRMGVVTGKSGKTYWLNLDNLGGYQMGADKLDDVPQVYQNENSVYAGAGVYPLEGGYIYINVIQYQTHIFKFSCDASGNPKFTKVADTPEKNAYILGVGHGTTTSLNGQEGTGLYWQTDVEGFNLRIYNAVPTQAGSLTLLKHFNIPAVTKFSRPVFGNGRAYIGTTTGYLHGFGSPVNLPLNCSSPYTFDKTPVGSISQPLTITCLANIDTQVTGLALTGNQNFNISSIPTMPFTLGKGKSFSFQAQFAPKAVGPLSSDVLVTTTNAVEDYSKNTPISLKGTANSAAPLLAISPNTMSFSVVVGQENGGSAQSAIFANRGDAILNINEIMYSQTSEKEGWVTPNITNAGVQVGPFTVTNVPTTIAPNDVATVGISYNPSSAGNHALFIKVVTNGGTFVLDVVGVAGTSPKALFEFEAADGSGWIPYKQGVPFTFGDVLQKQTKMLKFRLTNSGSSQAGALSVTVSKPPYGLPGLVGAVNNVDLAEGVRLTAGQSETAVLYCSVPESQVNLPAYNGSAVWTINTGDPELGKQTFQFNCNAVTEQYGPLLGNGSAKYGYVGCFAENNPGRQLSTQIYGDNTNTNEKCITRCAAAGYTFAGTQYHTECWCGNAIPNRKDDDQDCNYNCAGNEDQTCGGDGYFHDKAHISLFADLTKFDGNTTTEPTRIPQTVGPFNFIGCYAETGAKTVALKGLVTADMTAEKCAANCAQYTYFGLEYASECFCGNQLAASSRLTDSTQCSMTCSGSNSQYCGAGNRMQMYQVGTAGQGSSAPSVTPTVAASTVAATTTGAGSTATTTPGSFESKYTYMGCYNETHVGRALNEKGQGGGPGMTLESCAAYCSGFAYFGVEYGSECYCGNTIRSYPNGANGPEFSVKQATEAGCNMKCSGNNAQSCGGGDYFNLYYTNITTSATTTAAGDGGVVKPTPTGGPTAVPSAGSFAYLGCYNEVDGRALTNGGVANSSMTIELCAAYCAKFEYFGVEYSQECFCGNALSANSLPVTDGRCNMVCAADNTEICGGPNGLSLYKKNSTVVVSPSSAGGSSTAASNIASSSAAATASATPLACPGSNGTLHTVADGSKYLVRCGVDPAGGDMPNTGKHTPTLEACIQGCDNTLGCKAVSWVVGGGACYMKSTVGFLNTNAGVWAATFDADATMASTSSVSSSVEAPAGSSSSVAPSVLPSSSSPANPPAGSSAGASSTGSPTVSSSAGAVASSSASGPDSPVVTVSGASGSGSVTVSLQSTSYSLTYSSPSAGAPSSSFSSAATTTTAPPLATSAAASPSSSAAVPAGSQPASSSAVVPSSSAGPSSTVPTAIPTVSSYAFQGCYSEASSGRALSALATANSTSMTPQMCAAHCIKYAWFGVEFGKECYCGPYPRTGSANVTNQAECNMKCPGDSSALCGAGNRLQMYYSSDPSKASADPAVVQESGNYAYYGCVVDPGKPRALSVLSSSDSMSIELCLATAEAKGYLWAGVEYGRECWMGNTLDPAATMATAASQCNMACKGAPGQICGAGSRLTLYKRNA</sequence>
<evidence type="ECO:0000256" key="8">
    <source>
        <dbReference type="ARBA" id="ARBA00023180"/>
    </source>
</evidence>
<evidence type="ECO:0000259" key="10">
    <source>
        <dbReference type="PROSITE" id="PS51212"/>
    </source>
</evidence>
<feature type="domain" description="WSC" evidence="10">
    <location>
        <begin position="1002"/>
        <end position="1092"/>
    </location>
</feature>
<accession>A0ABQ9NSE7</accession>
<keyword evidence="7" id="KW-1015">Disulfide bond</keyword>
<reference evidence="11" key="1">
    <citation type="submission" date="2022-10" db="EMBL/GenBank/DDBJ databases">
        <title>Culturing micro-colonial fungi from biological soil crusts in the Mojave desert and describing Neophaeococcomyces mojavensis, and introducing the new genera and species Taxawa tesnikishii.</title>
        <authorList>
            <person name="Kurbessoian T."/>
            <person name="Stajich J.E."/>
        </authorList>
    </citation>
    <scope>NUCLEOTIDE SEQUENCE</scope>
    <source>
        <strain evidence="11">TK_1</strain>
    </source>
</reference>
<gene>
    <name evidence="11" type="ORF">H2201_005064</name>
</gene>
<name>A0ABQ9NSE7_9PEZI</name>
<evidence type="ECO:0000256" key="3">
    <source>
        <dbReference type="ARBA" id="ARBA00022729"/>
    </source>
</evidence>
<proteinExistence type="predicted"/>
<dbReference type="InterPro" id="IPR002889">
    <property type="entry name" value="WSC_carb-bd"/>
</dbReference>
<feature type="region of interest" description="Disordered" evidence="9">
    <location>
        <begin position="1491"/>
        <end position="1552"/>
    </location>
</feature>
<dbReference type="Proteomes" id="UP001172684">
    <property type="component" value="Unassembled WGS sequence"/>
</dbReference>
<dbReference type="InterPro" id="IPR051836">
    <property type="entry name" value="Kremen_rcpt"/>
</dbReference>
<dbReference type="SMART" id="SM00321">
    <property type="entry name" value="WSC"/>
    <property type="match status" value="6"/>
</dbReference>
<evidence type="ECO:0000256" key="7">
    <source>
        <dbReference type="ARBA" id="ARBA00023157"/>
    </source>
</evidence>
<dbReference type="Pfam" id="PF01822">
    <property type="entry name" value="WSC"/>
    <property type="match status" value="6"/>
</dbReference>
<dbReference type="InterPro" id="IPR013783">
    <property type="entry name" value="Ig-like_fold"/>
</dbReference>
<organism evidence="11 12">
    <name type="scientific">Coniosporium apollinis</name>
    <dbReference type="NCBI Taxonomy" id="61459"/>
    <lineage>
        <taxon>Eukaryota</taxon>
        <taxon>Fungi</taxon>
        <taxon>Dikarya</taxon>
        <taxon>Ascomycota</taxon>
        <taxon>Pezizomycotina</taxon>
        <taxon>Dothideomycetes</taxon>
        <taxon>Dothideomycetes incertae sedis</taxon>
        <taxon>Coniosporium</taxon>
    </lineage>
</organism>
<feature type="domain" description="WSC" evidence="10">
    <location>
        <begin position="1758"/>
        <end position="1851"/>
    </location>
</feature>
<protein>
    <recommendedName>
        <fullName evidence="10">WSC domain-containing protein</fullName>
    </recommendedName>
</protein>
<comment type="subcellular location">
    <subcellularLocation>
        <location evidence="1">Membrane</location>
        <topology evidence="1">Single-pass membrane protein</topology>
    </subcellularLocation>
</comment>
<dbReference type="PANTHER" id="PTHR24269">
    <property type="entry name" value="KREMEN PROTEIN"/>
    <property type="match status" value="1"/>
</dbReference>
<keyword evidence="3" id="KW-0732">Signal</keyword>
<dbReference type="InterPro" id="IPR000177">
    <property type="entry name" value="Apple"/>
</dbReference>
<feature type="region of interest" description="Disordered" evidence="9">
    <location>
        <begin position="1601"/>
        <end position="1639"/>
    </location>
</feature>